<evidence type="ECO:0000256" key="2">
    <source>
        <dbReference type="ARBA" id="ARBA00022723"/>
    </source>
</evidence>
<dbReference type="Gramene" id="LPERR10G12450.4">
    <property type="protein sequence ID" value="LPERR10G12450.4"/>
    <property type="gene ID" value="LPERR10G12450"/>
</dbReference>
<dbReference type="InterPro" id="IPR026992">
    <property type="entry name" value="DIOX_N"/>
</dbReference>
<dbReference type="InterPro" id="IPR044861">
    <property type="entry name" value="IPNS-like_FE2OG_OXY"/>
</dbReference>
<evidence type="ECO:0000256" key="3">
    <source>
        <dbReference type="ARBA" id="ARBA00023002"/>
    </source>
</evidence>
<name>A0A0D9XLQ3_9ORYZ</name>
<dbReference type="InterPro" id="IPR005123">
    <property type="entry name" value="Oxoglu/Fe-dep_dioxygenase_dom"/>
</dbReference>
<dbReference type="GO" id="GO:0046872">
    <property type="term" value="F:metal ion binding"/>
    <property type="evidence" value="ECO:0007669"/>
    <property type="project" value="UniProtKB-KW"/>
</dbReference>
<evidence type="ECO:0000313" key="7">
    <source>
        <dbReference type="EnsemblPlants" id="LPERR10G12450.4"/>
    </source>
</evidence>
<feature type="domain" description="Fe2OG dioxygenase" evidence="6">
    <location>
        <begin position="802"/>
        <end position="900"/>
    </location>
</feature>
<dbReference type="InterPro" id="IPR027443">
    <property type="entry name" value="IPNS-like_sf"/>
</dbReference>
<evidence type="ECO:0000256" key="5">
    <source>
        <dbReference type="SAM" id="MobiDB-lite"/>
    </source>
</evidence>
<comment type="similarity">
    <text evidence="1">Belongs to the iron/ascorbate-dependent oxidoreductase family.</text>
</comment>
<feature type="region of interest" description="Disordered" evidence="5">
    <location>
        <begin position="307"/>
        <end position="339"/>
    </location>
</feature>
<keyword evidence="2" id="KW-0479">Metal-binding</keyword>
<dbReference type="PRINTS" id="PR00682">
    <property type="entry name" value="IPNSYNTHASE"/>
</dbReference>
<protein>
    <recommendedName>
        <fullName evidence="6">Fe2OG dioxygenase domain-containing protein</fullName>
    </recommendedName>
</protein>
<accession>A0A0D9XLQ3</accession>
<dbReference type="EnsemblPlants" id="LPERR10G12450.4">
    <property type="protein sequence ID" value="LPERR10G12450.4"/>
    <property type="gene ID" value="LPERR10G12450"/>
</dbReference>
<dbReference type="eggNOG" id="KOG0143">
    <property type="taxonomic scope" value="Eukaryota"/>
</dbReference>
<organism evidence="7 8">
    <name type="scientific">Leersia perrieri</name>
    <dbReference type="NCBI Taxonomy" id="77586"/>
    <lineage>
        <taxon>Eukaryota</taxon>
        <taxon>Viridiplantae</taxon>
        <taxon>Streptophyta</taxon>
        <taxon>Embryophyta</taxon>
        <taxon>Tracheophyta</taxon>
        <taxon>Spermatophyta</taxon>
        <taxon>Magnoliopsida</taxon>
        <taxon>Liliopsida</taxon>
        <taxon>Poales</taxon>
        <taxon>Poaceae</taxon>
        <taxon>BOP clade</taxon>
        <taxon>Oryzoideae</taxon>
        <taxon>Oryzeae</taxon>
        <taxon>Oryzinae</taxon>
        <taxon>Leersia</taxon>
    </lineage>
</organism>
<sequence length="971" mass="107465">MAHLSAHSIDTELQTPSCRRWIFAAAATTCRQERFSGGQPEMVAGAGNHLDLPVVDLASFDLRTAAESVRKACVEYGFFYVVSHGVEKGLLEKVFAESRRFFELPMEEKMALKRNKSHLGYTPPYADKLDASSKFKGDLNENFKLGPIGDEGSQNGANQWPSEERFPFWKETMKRYHTTARATGNRILSLIALSLNLNAEFFDCPIGFLRLLHYPGEVNESDDGNYGTSAHSDFGILTLLATDGTPGLQICREKDKHPQLWEDVHHIDGSTLHRVVAVGKERYSVAFFLDPDPDLVVQCLESCCSEECPPSQSVNTDAGRGRQQAASRGGGGRPEMAAGAGNRLDLPVVDLASPDLGAAAESVRKACVESGFFYVVNHGLEEGLLEKVFEESRRFFELPMEEKMALLRNSNHRGYTPPYAEKLDPSSKFEGDLKESFYIGAIGDESLQDDANQYPSEEHLPSWKETFKLCHATALDTSKRILSLIALSLDLEAEFFENIGAFSCPSAALRLLHYPGEVDDSDDGNYGASAHSDYGMITLLATDGTPGLQICREKDRHPQLWEDVHHIDGSTVHRVVAVGKERYSVAFFLDPNPDLVVKCLESCCSEICPPRFPPVKSAARGGGGDAGEQQPEMAACAGNRLDLPVVELASPDLGAAAESVRKACVESGFFYVVNHGVEEGLLEKVFVESRRFFELPMEEKMALLRNSNHRGYTPPYAEKLDPSSKFEGDLKESFYIGPIGDEGLHNDANQWPSEVHLPSWKDTIKMYHATALATGKRILSLIALSLNLNTEFFENIGAFICPSAFLRLLHYPAEVDKSDDGNYGASAHSDYGMITLLATDGTPGLQICREKDRHPQLWEDVHHIDGALIVNIGDLLERSTVHRVVAVGKERYSVAFFLDPNPDLVVRCLESCSSETCPPSKPLSWPEPRLLCFDTWQSSSKNVNLQILFPKHAEEQLYMFKQGIYTSSVTV</sequence>
<dbReference type="Proteomes" id="UP000032180">
    <property type="component" value="Chromosome 10"/>
</dbReference>
<dbReference type="GO" id="GO:0051213">
    <property type="term" value="F:dioxygenase activity"/>
    <property type="evidence" value="ECO:0007669"/>
    <property type="project" value="UniProtKB-ARBA"/>
</dbReference>
<dbReference type="PANTHER" id="PTHR10209:SF590">
    <property type="entry name" value="2-OXOGLUTARATE (2OG) AND FE(II)-DEPENDENT OXYGENASE SUPERFAMILY PROTEIN"/>
    <property type="match status" value="1"/>
</dbReference>
<dbReference type="FunFam" id="2.60.120.330:FF:000006">
    <property type="entry name" value="2-oxoglutarate-Fe(II) type oxidoreductase hxnY"/>
    <property type="match status" value="2"/>
</dbReference>
<keyword evidence="4" id="KW-0408">Iron</keyword>
<feature type="domain" description="Fe2OG dioxygenase" evidence="6">
    <location>
        <begin position="205"/>
        <end position="291"/>
    </location>
</feature>
<evidence type="ECO:0000256" key="1">
    <source>
        <dbReference type="ARBA" id="ARBA00008056"/>
    </source>
</evidence>
<dbReference type="PANTHER" id="PTHR10209">
    <property type="entry name" value="OXIDOREDUCTASE, 2OG-FE II OXYGENASE FAMILY PROTEIN"/>
    <property type="match status" value="1"/>
</dbReference>
<feature type="domain" description="Fe2OG dioxygenase" evidence="6">
    <location>
        <begin position="504"/>
        <end position="591"/>
    </location>
</feature>
<dbReference type="Pfam" id="PF03171">
    <property type="entry name" value="2OG-FeII_Oxy"/>
    <property type="match status" value="3"/>
</dbReference>
<keyword evidence="3" id="KW-0560">Oxidoreductase</keyword>
<dbReference type="SUPFAM" id="SSF51197">
    <property type="entry name" value="Clavaminate synthase-like"/>
    <property type="match status" value="3"/>
</dbReference>
<dbReference type="Pfam" id="PF14226">
    <property type="entry name" value="DIOX_N"/>
    <property type="match status" value="3"/>
</dbReference>
<evidence type="ECO:0000313" key="8">
    <source>
        <dbReference type="Proteomes" id="UP000032180"/>
    </source>
</evidence>
<keyword evidence="8" id="KW-1185">Reference proteome</keyword>
<evidence type="ECO:0000259" key="6">
    <source>
        <dbReference type="PROSITE" id="PS51471"/>
    </source>
</evidence>
<reference evidence="7 8" key="1">
    <citation type="submission" date="2012-08" db="EMBL/GenBank/DDBJ databases">
        <title>Oryza genome evolution.</title>
        <authorList>
            <person name="Wing R.A."/>
        </authorList>
    </citation>
    <scope>NUCLEOTIDE SEQUENCE</scope>
</reference>
<proteinExistence type="inferred from homology"/>
<dbReference type="STRING" id="77586.A0A0D9XLQ3"/>
<dbReference type="Gene3D" id="2.60.120.330">
    <property type="entry name" value="B-lactam Antibiotic, Isopenicillin N Synthase, Chain"/>
    <property type="match status" value="3"/>
</dbReference>
<evidence type="ECO:0000256" key="4">
    <source>
        <dbReference type="ARBA" id="ARBA00023004"/>
    </source>
</evidence>
<reference evidence="8" key="2">
    <citation type="submission" date="2013-12" db="EMBL/GenBank/DDBJ databases">
        <authorList>
            <person name="Yu Y."/>
            <person name="Lee S."/>
            <person name="de Baynast K."/>
            <person name="Wissotski M."/>
            <person name="Liu L."/>
            <person name="Talag J."/>
            <person name="Goicoechea J."/>
            <person name="Angelova A."/>
            <person name="Jetty R."/>
            <person name="Kudrna D."/>
            <person name="Golser W."/>
            <person name="Rivera L."/>
            <person name="Zhang J."/>
            <person name="Wing R."/>
        </authorList>
    </citation>
    <scope>NUCLEOTIDE SEQUENCE</scope>
</reference>
<dbReference type="PROSITE" id="PS51471">
    <property type="entry name" value="FE2OG_OXY"/>
    <property type="match status" value="3"/>
</dbReference>
<dbReference type="AlphaFoldDB" id="A0A0D9XLQ3"/>
<reference evidence="7" key="3">
    <citation type="submission" date="2015-04" db="UniProtKB">
        <authorList>
            <consortium name="EnsemblPlants"/>
        </authorList>
    </citation>
    <scope>IDENTIFICATION</scope>
</reference>